<dbReference type="SUPFAM" id="SSF81901">
    <property type="entry name" value="HCP-like"/>
    <property type="match status" value="1"/>
</dbReference>
<evidence type="ECO:0000313" key="1">
    <source>
        <dbReference type="EMBL" id="MCD2517946.1"/>
    </source>
</evidence>
<dbReference type="RefSeq" id="WP_231059235.1">
    <property type="nucleotide sequence ID" value="NZ_JAJNOC010000005.1"/>
</dbReference>
<protein>
    <recommendedName>
        <fullName evidence="3">TonB C-terminal domain-containing protein</fullName>
    </recommendedName>
</protein>
<dbReference type="EMBL" id="JAJNOC010000005">
    <property type="protein sequence ID" value="MCD2517946.1"/>
    <property type="molecule type" value="Genomic_DNA"/>
</dbReference>
<dbReference type="InterPro" id="IPR011990">
    <property type="entry name" value="TPR-like_helical_dom_sf"/>
</dbReference>
<accession>A0ABS8Q867</accession>
<proteinExistence type="predicted"/>
<keyword evidence="2" id="KW-1185">Reference proteome</keyword>
<reference evidence="1" key="1">
    <citation type="submission" date="2021-11" db="EMBL/GenBank/DDBJ databases">
        <title>The complete genome of Massilia sp sp. G4R7.</title>
        <authorList>
            <person name="Liu L."/>
            <person name="Yue J."/>
            <person name="Yuan J."/>
            <person name="Yang F."/>
            <person name="Li L."/>
        </authorList>
    </citation>
    <scope>NUCLEOTIDE SEQUENCE</scope>
    <source>
        <strain evidence="1">G4R7</strain>
    </source>
</reference>
<organism evidence="1 2">
    <name type="scientific">Massilia phyllostachyos</name>
    <dbReference type="NCBI Taxonomy" id="2898585"/>
    <lineage>
        <taxon>Bacteria</taxon>
        <taxon>Pseudomonadati</taxon>
        <taxon>Pseudomonadota</taxon>
        <taxon>Betaproteobacteria</taxon>
        <taxon>Burkholderiales</taxon>
        <taxon>Oxalobacteraceae</taxon>
        <taxon>Telluria group</taxon>
        <taxon>Massilia</taxon>
    </lineage>
</organism>
<dbReference type="Gene3D" id="1.25.40.10">
    <property type="entry name" value="Tetratricopeptide repeat domain"/>
    <property type="match status" value="1"/>
</dbReference>
<name>A0ABS8Q867_9BURK</name>
<evidence type="ECO:0008006" key="3">
    <source>
        <dbReference type="Google" id="ProtNLM"/>
    </source>
</evidence>
<comment type="caution">
    <text evidence="1">The sequence shown here is derived from an EMBL/GenBank/DDBJ whole genome shotgun (WGS) entry which is preliminary data.</text>
</comment>
<gene>
    <name evidence="1" type="ORF">LQ564_16655</name>
</gene>
<dbReference type="Proteomes" id="UP001179361">
    <property type="component" value="Unassembled WGS sequence"/>
</dbReference>
<sequence>MGEIVAEVTGRLVAQDCPAAVTALKQGLKSLYPEVALLAGSMYENGLCLKRDWSKAVIFYTQAYEGNLAEAADRLAAGFADPANGLDVAAALWWALRGSSPRLEGCTVSAEAEKDPERFVAELNAWPQRMLATCNYVIGVLSAVSSEVKYPRSLGGKGVDVVLRFFPEAPRIELETGEAAVARVLGQTAGDKPRQRIDQRDASRFEAMVRSAVDIALRRYPQPRGVPPGSEIAMIYRFPVQ</sequence>
<evidence type="ECO:0000313" key="2">
    <source>
        <dbReference type="Proteomes" id="UP001179361"/>
    </source>
</evidence>